<dbReference type="Pfam" id="PF02687">
    <property type="entry name" value="FtsX"/>
    <property type="match status" value="2"/>
</dbReference>
<feature type="transmembrane region" description="Helical" evidence="7">
    <location>
        <begin position="759"/>
        <end position="780"/>
    </location>
</feature>
<accession>A0A1M6PXR5</accession>
<sequence>MFQNNNRGVIKHISAANLRSSKMRNRLAGIVIALAAFLLTLTLTFGYNADMEMKNRTSYQGVFENSSVQVIERIRTNPDVKAFGTYRQAGIVKNKNISLSLLYSDVKMLELSNVRVKTGSIPENTNQIAIEKGYLDSIQPGAQIGDTITLNYRNNVSKEMQTNSFVITGFLETGAESEPNRKTFNAIVSQAFINSDPALSSAYLSVVIQIADADKYSNGDLKKKIKEVGEAVGLPEQSVRINYVNIDSNNATPETTAVVFAIVFIIVTACALVIYNIFYIAIMRKVREYGQLRIIGTTRKQIRRMVFREGKVMSLQYIPLGTLAGCGVSYALRPSMWLMRSSVILALCAGGAAFLTVMLSIRKPARIAAGVSPMEAARYTNFHIGLKSKRHTSKRLTPYALGRMYLARNRKKTAVTFLSLTLSGILLIAAASLLSSVETAKRAGHEFPYGGEYRISLNDDLVSPSTSYSDLQIDNPLSDELKTKISSISGVDSVEVHKYIKSRLEGVKLDDGIIGIDNIREKDYSKYEKYMKEGALPEDSAEDMQILVNRGTVTYEYFGLHYKTGDKIAMDLYDGDKQIRKEFIVSGVIENKSSSDTFFLPDKVMDEIMTRNCNLSFEILSGRGYSADVEAQLLALTSSDEKLEYVSLKEQAELYKSVFHVMIITVYAFVAVIACFGLVNLVNTIITNILSRKNEIGILQAVGLSRTQLLKMLNTENAYLIYGSFALSVLLGSILGYAACRIAENTGGLSYFIQYKFPLSMIGLYFILITALQIAVTRIIGYSMQKQSVVVRLQEVS</sequence>
<evidence type="ECO:0000256" key="5">
    <source>
        <dbReference type="ARBA" id="ARBA00023136"/>
    </source>
</evidence>
<feature type="domain" description="ABC3 transporter permease C-terminal" evidence="8">
    <location>
        <begin position="261"/>
        <end position="345"/>
    </location>
</feature>
<dbReference type="Proteomes" id="UP000184386">
    <property type="component" value="Unassembled WGS sequence"/>
</dbReference>
<keyword evidence="4 7" id="KW-1133">Transmembrane helix</keyword>
<feature type="transmembrane region" description="Helical" evidence="7">
    <location>
        <begin position="658"/>
        <end position="682"/>
    </location>
</feature>
<keyword evidence="10" id="KW-1185">Reference proteome</keyword>
<evidence type="ECO:0000259" key="8">
    <source>
        <dbReference type="Pfam" id="PF02687"/>
    </source>
</evidence>
<feature type="transmembrane region" description="Helical" evidence="7">
    <location>
        <begin position="413"/>
        <end position="434"/>
    </location>
</feature>
<dbReference type="STRING" id="1121322.SAMN02745136_01784"/>
<keyword evidence="3 7" id="KW-0812">Transmembrane</keyword>
<dbReference type="InterPro" id="IPR050250">
    <property type="entry name" value="Macrolide_Exporter_MacB"/>
</dbReference>
<name>A0A1M6PXR5_9FIRM</name>
<feature type="transmembrane region" description="Helical" evidence="7">
    <location>
        <begin position="312"/>
        <end position="332"/>
    </location>
</feature>
<organism evidence="9 10">
    <name type="scientific">Anaerocolumna jejuensis DSM 15929</name>
    <dbReference type="NCBI Taxonomy" id="1121322"/>
    <lineage>
        <taxon>Bacteria</taxon>
        <taxon>Bacillati</taxon>
        <taxon>Bacillota</taxon>
        <taxon>Clostridia</taxon>
        <taxon>Lachnospirales</taxon>
        <taxon>Lachnospiraceae</taxon>
        <taxon>Anaerocolumna</taxon>
    </lineage>
</organism>
<comment type="subcellular location">
    <subcellularLocation>
        <location evidence="1">Cell membrane</location>
        <topology evidence="1">Multi-pass membrane protein</topology>
    </subcellularLocation>
</comment>
<dbReference type="AlphaFoldDB" id="A0A1M6PXR5"/>
<evidence type="ECO:0000256" key="6">
    <source>
        <dbReference type="ARBA" id="ARBA00038076"/>
    </source>
</evidence>
<dbReference type="GO" id="GO:0005886">
    <property type="term" value="C:plasma membrane"/>
    <property type="evidence" value="ECO:0007669"/>
    <property type="project" value="UniProtKB-SubCell"/>
</dbReference>
<feature type="transmembrane region" description="Helical" evidence="7">
    <location>
        <begin position="719"/>
        <end position="739"/>
    </location>
</feature>
<dbReference type="PANTHER" id="PTHR30572">
    <property type="entry name" value="MEMBRANE COMPONENT OF TRANSPORTER-RELATED"/>
    <property type="match status" value="1"/>
</dbReference>
<evidence type="ECO:0000256" key="4">
    <source>
        <dbReference type="ARBA" id="ARBA00022989"/>
    </source>
</evidence>
<dbReference type="RefSeq" id="WP_073274925.1">
    <property type="nucleotide sequence ID" value="NZ_FRAC01000009.1"/>
</dbReference>
<proteinExistence type="inferred from homology"/>
<dbReference type="PANTHER" id="PTHR30572:SF4">
    <property type="entry name" value="ABC TRANSPORTER PERMEASE YTRF"/>
    <property type="match status" value="1"/>
</dbReference>
<comment type="similarity">
    <text evidence="6">Belongs to the ABC-4 integral membrane protein family.</text>
</comment>
<dbReference type="EMBL" id="FRAC01000009">
    <property type="protein sequence ID" value="SHK12764.1"/>
    <property type="molecule type" value="Genomic_DNA"/>
</dbReference>
<reference evidence="9 10" key="1">
    <citation type="submission" date="2016-11" db="EMBL/GenBank/DDBJ databases">
        <authorList>
            <person name="Jaros S."/>
            <person name="Januszkiewicz K."/>
            <person name="Wedrychowicz H."/>
        </authorList>
    </citation>
    <scope>NUCLEOTIDE SEQUENCE [LARGE SCALE GENOMIC DNA]</scope>
    <source>
        <strain evidence="9 10">DSM 15929</strain>
    </source>
</reference>
<dbReference type="InterPro" id="IPR003838">
    <property type="entry name" value="ABC3_permease_C"/>
</dbReference>
<protein>
    <submittedName>
        <fullName evidence="9">Putative ABC transport system permease protein</fullName>
    </submittedName>
</protein>
<gene>
    <name evidence="9" type="ORF">SAMN02745136_01784</name>
</gene>
<feature type="domain" description="ABC3 transporter permease C-terminal" evidence="8">
    <location>
        <begin position="668"/>
        <end position="775"/>
    </location>
</feature>
<evidence type="ECO:0000313" key="10">
    <source>
        <dbReference type="Proteomes" id="UP000184386"/>
    </source>
</evidence>
<keyword evidence="5 7" id="KW-0472">Membrane</keyword>
<evidence type="ECO:0000256" key="3">
    <source>
        <dbReference type="ARBA" id="ARBA00022692"/>
    </source>
</evidence>
<feature type="transmembrane region" description="Helical" evidence="7">
    <location>
        <begin position="257"/>
        <end position="282"/>
    </location>
</feature>
<dbReference type="OrthoDB" id="9793166at2"/>
<evidence type="ECO:0000256" key="2">
    <source>
        <dbReference type="ARBA" id="ARBA00022475"/>
    </source>
</evidence>
<evidence type="ECO:0000313" key="9">
    <source>
        <dbReference type="EMBL" id="SHK12764.1"/>
    </source>
</evidence>
<dbReference type="GO" id="GO:0022857">
    <property type="term" value="F:transmembrane transporter activity"/>
    <property type="evidence" value="ECO:0007669"/>
    <property type="project" value="TreeGrafter"/>
</dbReference>
<evidence type="ECO:0000256" key="7">
    <source>
        <dbReference type="SAM" id="Phobius"/>
    </source>
</evidence>
<keyword evidence="2" id="KW-1003">Cell membrane</keyword>
<feature type="transmembrane region" description="Helical" evidence="7">
    <location>
        <begin position="338"/>
        <end position="359"/>
    </location>
</feature>
<evidence type="ECO:0000256" key="1">
    <source>
        <dbReference type="ARBA" id="ARBA00004651"/>
    </source>
</evidence>